<evidence type="ECO:0000313" key="2">
    <source>
        <dbReference type="Proteomes" id="UP000270296"/>
    </source>
</evidence>
<keyword evidence="2" id="KW-1185">Reference proteome</keyword>
<evidence type="ECO:0000313" key="3">
    <source>
        <dbReference type="WBParaSite" id="SBAD_0001216701-mRNA-1"/>
    </source>
</evidence>
<dbReference type="WBParaSite" id="SBAD_0001216701-mRNA-1">
    <property type="protein sequence ID" value="SBAD_0001216701-mRNA-1"/>
    <property type="gene ID" value="SBAD_0001216701"/>
</dbReference>
<proteinExistence type="predicted"/>
<reference evidence="3" key="1">
    <citation type="submission" date="2016-06" db="UniProtKB">
        <authorList>
            <consortium name="WormBaseParasite"/>
        </authorList>
    </citation>
    <scope>IDENTIFICATION</scope>
</reference>
<dbReference type="Proteomes" id="UP000270296">
    <property type="component" value="Unassembled WGS sequence"/>
</dbReference>
<dbReference type="EMBL" id="UZAM01016362">
    <property type="protein sequence ID" value="VDP42868.1"/>
    <property type="molecule type" value="Genomic_DNA"/>
</dbReference>
<sequence>MDDFIQKNFKVISEESKEFTSLPYIEIEVLQRSRSPLDTEAIISETMLGEKVLHWIRQQVVELPEHIEFRMELLTERV</sequence>
<reference evidence="1 2" key="2">
    <citation type="submission" date="2018-11" db="EMBL/GenBank/DDBJ databases">
        <authorList>
            <consortium name="Pathogen Informatics"/>
        </authorList>
    </citation>
    <scope>NUCLEOTIDE SEQUENCE [LARGE SCALE GENOMIC DNA]</scope>
</reference>
<protein>
    <submittedName>
        <fullName evidence="3">DUF1902 domain-containing protein</fullName>
    </submittedName>
</protein>
<gene>
    <name evidence="1" type="ORF">SBAD_LOCUS11775</name>
</gene>
<accession>A0A183J7C7</accession>
<dbReference type="AlphaFoldDB" id="A0A183J7C7"/>
<name>A0A183J7C7_9BILA</name>
<organism evidence="3">
    <name type="scientific">Soboliphyme baturini</name>
    <dbReference type="NCBI Taxonomy" id="241478"/>
    <lineage>
        <taxon>Eukaryota</taxon>
        <taxon>Metazoa</taxon>
        <taxon>Ecdysozoa</taxon>
        <taxon>Nematoda</taxon>
        <taxon>Enoplea</taxon>
        <taxon>Dorylaimia</taxon>
        <taxon>Dioctophymatida</taxon>
        <taxon>Dioctophymatoidea</taxon>
        <taxon>Soboliphymatidae</taxon>
        <taxon>Soboliphyme</taxon>
    </lineage>
</organism>
<evidence type="ECO:0000313" key="1">
    <source>
        <dbReference type="EMBL" id="VDP42868.1"/>
    </source>
</evidence>